<name>A0ABU8U388_9ACTN</name>
<comment type="caution">
    <text evidence="2">The sequence shown here is derived from an EMBL/GenBank/DDBJ whole genome shotgun (WGS) entry which is preliminary data.</text>
</comment>
<evidence type="ECO:0000313" key="3">
    <source>
        <dbReference type="Proteomes" id="UP001382904"/>
    </source>
</evidence>
<dbReference type="Proteomes" id="UP001382904">
    <property type="component" value="Unassembled WGS sequence"/>
</dbReference>
<proteinExistence type="predicted"/>
<feature type="region of interest" description="Disordered" evidence="1">
    <location>
        <begin position="28"/>
        <end position="63"/>
    </location>
</feature>
<gene>
    <name evidence="2" type="ORF">WKI68_14705</name>
</gene>
<sequence length="63" mass="6649">MEELVYVAGKIVKGAAGLAYAFGDTVMALGGPDPANLPPERTGKDRADEKRGTKREDGTDGER</sequence>
<keyword evidence="3" id="KW-1185">Reference proteome</keyword>
<organism evidence="2 3">
    <name type="scientific">Streptomyces caledonius</name>
    <dbReference type="NCBI Taxonomy" id="3134107"/>
    <lineage>
        <taxon>Bacteria</taxon>
        <taxon>Bacillati</taxon>
        <taxon>Actinomycetota</taxon>
        <taxon>Actinomycetes</taxon>
        <taxon>Kitasatosporales</taxon>
        <taxon>Streptomycetaceae</taxon>
        <taxon>Streptomyces</taxon>
    </lineage>
</organism>
<accession>A0ABU8U388</accession>
<evidence type="ECO:0000256" key="1">
    <source>
        <dbReference type="SAM" id="MobiDB-lite"/>
    </source>
</evidence>
<protein>
    <submittedName>
        <fullName evidence="2">Uncharacterized protein</fullName>
    </submittedName>
</protein>
<evidence type="ECO:0000313" key="2">
    <source>
        <dbReference type="EMBL" id="MEJ8642342.1"/>
    </source>
</evidence>
<feature type="compositionally biased region" description="Basic and acidic residues" evidence="1">
    <location>
        <begin position="41"/>
        <end position="63"/>
    </location>
</feature>
<dbReference type="EMBL" id="JBBKAM010000002">
    <property type="protein sequence ID" value="MEJ8642342.1"/>
    <property type="molecule type" value="Genomic_DNA"/>
</dbReference>
<reference evidence="2 3" key="1">
    <citation type="submission" date="2024-03" db="EMBL/GenBank/DDBJ databases">
        <title>Novel Streptomyces species of biotechnological and ecological value are a feature of Machair soil.</title>
        <authorList>
            <person name="Prole J.R."/>
            <person name="Goodfellow M."/>
            <person name="Allenby N."/>
            <person name="Ward A.C."/>
        </authorList>
    </citation>
    <scope>NUCLEOTIDE SEQUENCE [LARGE SCALE GENOMIC DNA]</scope>
    <source>
        <strain evidence="2 3">MS1.HAVA.3</strain>
    </source>
</reference>